<dbReference type="InterPro" id="IPR014030">
    <property type="entry name" value="Ketoacyl_synth_N"/>
</dbReference>
<gene>
    <name evidence="11" type="ORF">LX15_002571</name>
</gene>
<dbReference type="InterPro" id="IPR014031">
    <property type="entry name" value="Ketoacyl_synth_C"/>
</dbReference>
<dbReference type="Gene3D" id="3.40.50.720">
    <property type="entry name" value="NAD(P)-binding Rossmann-like Domain"/>
    <property type="match status" value="1"/>
</dbReference>
<dbReference type="InterPro" id="IPR016035">
    <property type="entry name" value="Acyl_Trfase/lysoPLipase"/>
</dbReference>
<dbReference type="GO" id="GO:0016740">
    <property type="term" value="F:transferase activity"/>
    <property type="evidence" value="ECO:0007669"/>
    <property type="project" value="UniProtKB-KW"/>
</dbReference>
<dbReference type="PANTHER" id="PTHR43775">
    <property type="entry name" value="FATTY ACID SYNTHASE"/>
    <property type="match status" value="1"/>
</dbReference>
<keyword evidence="7" id="KW-0012">Acyltransferase</keyword>
<dbReference type="Pfam" id="PF00698">
    <property type="entry name" value="Acyl_transf_1"/>
    <property type="match status" value="1"/>
</dbReference>
<dbReference type="InterPro" id="IPR036291">
    <property type="entry name" value="NAD(P)-bd_dom_sf"/>
</dbReference>
<dbReference type="Pfam" id="PF00550">
    <property type="entry name" value="PP-binding"/>
    <property type="match status" value="1"/>
</dbReference>
<dbReference type="PROSITE" id="PS50075">
    <property type="entry name" value="CARRIER"/>
    <property type="match status" value="1"/>
</dbReference>
<dbReference type="SUPFAM" id="SSF53901">
    <property type="entry name" value="Thiolase-like"/>
    <property type="match status" value="1"/>
</dbReference>
<dbReference type="SMART" id="SM00822">
    <property type="entry name" value="PKS_KR"/>
    <property type="match status" value="1"/>
</dbReference>
<dbReference type="SUPFAM" id="SSF55048">
    <property type="entry name" value="Probable ACP-binding domain of malonyl-CoA ACP transacylase"/>
    <property type="match status" value="1"/>
</dbReference>
<evidence type="ECO:0000256" key="4">
    <source>
        <dbReference type="ARBA" id="ARBA00022679"/>
    </source>
</evidence>
<accession>A0ABT1HTM0</accession>
<evidence type="ECO:0000256" key="6">
    <source>
        <dbReference type="ARBA" id="ARBA00023268"/>
    </source>
</evidence>
<name>A0ABT1HTM0_STRSD</name>
<dbReference type="Gene3D" id="3.40.47.10">
    <property type="match status" value="1"/>
</dbReference>
<dbReference type="SUPFAM" id="SSF52151">
    <property type="entry name" value="FabD/lysophospholipase-like"/>
    <property type="match status" value="1"/>
</dbReference>
<sequence>MTMPVDRVVEALRASLKENERLRRRHRELTAGATEPVAIIGIGCRYPGGVESPEDLWDLVAAERDAITGFPENRGWDVEGLYDPDPDHTGTSYVREGGFLHEAGDFDARFFRINPREALAMDPQQRLLLETTWEAIERARIDPTSLRGSQTGVFMGAMFNGYAQYFSRGTEGLEGYILTGTSPSVISGRLSYAFGFEGPAFTLDTASSSSLVALHVACQSLRHGECSLALAGGVGVLATPTGFVEFSRQRGLSPDGRCRSFSADAAGTNWAEGVGVLVLERLSDALRHGHPVLAVIRGSAINQDGASNGLTAPNGLSQQRVIRQALANAGLTTADVDAVEAHGTATRLGDPIEAQALLATYGQGRPADRRLWVGSLKSNIGHAQAAAGVGGVIKTVMAMRHGVLPRSLHIAEPTPFADWSSGAVELLTEARPWPEVDRPRRAAVSSFGVGGANCHVVLEQAPEPGASAGERPAAGEPPTLPYVISGRGADGLRAQARRLRRFLGAHPELRPLDVAYSAATTRAVLDERAVVLASNRDELRERLAGLAHGTDQPGVVRGASPRDDHRVAFVFSGQGSQRTGMGRELYRAFPVYEQAFDEICAEFDQHLDVPLRDVVFAENGVDRALVDQTLYTQPALFAVEVALFRLLDHWGVRPDLVAGHSIGELAAAHVAGVLSLADACLLVAARGRLMQALPEGGAMVSVQASEVEVAPRLAGLESRVGIAAVNSPTSLVISGDEGTVLELAAEWAEAGRRTRRLVVSHAFHSPLMDPMLDEFREVAARITFAAPRIPLVSTLTGELVTGEELASPDYWVRHVRRTVRFADGVRSLTAGGASAVVEVGPGSALATLVQQCTVDSPVVLTPTLRSGRPETESVLTALARLHVEGVTVGWPAFFTGTGAEAVDLPTYAFQRRHYWPDTTPTGAPRVPDMTQEPDPEFWSAVERQDLGALLNGQSTQDDDHRADMLSSVLPALARWNRRRRHRPTVERCRYRLKWERVTPAEPTRAAGRWLVVVPEGHADDAVVTSCAQALVDHGGQIHELVLDPITADRHTLARRLRDLTEGDGPARVDGILSLLALDEGTSPDHTSLSRGLFLTLTLMQALGDAQTGVPLWCVTRGAVATSVVEPLGNPVQSQVWGLARSFALEHPDAWGGLVDLAGPLDERDRERLAAILTGAQGEEQVAVRPAGLFAARFVRAPREGTTRPTWSGAGTAVITGGTGRVGAQVARWLARQGMRHLLLVNRRGEDAPGARELVAELVAAGASVTVSACDVTDRDALAAVLEQVPAEHPVRVVVHAAGVAEDHFVAALTPAQLDAVLRVKVDGARHLHELTADQDLTAFVLVSALAGTMGGAGRASCAAADAFATALAQHRHGLGLVATTVASGPWARDDAAAEDHADGHADGPRRPGMFTLPPGTALAALGQALDHADAVVLVADIEWDGFARAFLSGRTPAFLREVLGGSRETGTASATTTEGDSATTLRRRLSGLPESEQDAVLLDLVRTSVAAVLGHPTPEGITPDQNLLDLGFDSLTAVEIRNVLNGSTGLRLPTSAVFDHVTPRAMARHIRSGMAAEDTGAGGDDRGTVAVTTPV</sequence>
<feature type="region of interest" description="Disordered" evidence="8">
    <location>
        <begin position="1571"/>
        <end position="1591"/>
    </location>
</feature>
<evidence type="ECO:0000256" key="7">
    <source>
        <dbReference type="ARBA" id="ARBA00023315"/>
    </source>
</evidence>
<dbReference type="CDD" id="cd08952">
    <property type="entry name" value="KR_1_SDR_x"/>
    <property type="match status" value="1"/>
</dbReference>
<dbReference type="InterPro" id="IPR057326">
    <property type="entry name" value="KR_dom"/>
</dbReference>
<dbReference type="SUPFAM" id="SSF47336">
    <property type="entry name" value="ACP-like"/>
    <property type="match status" value="1"/>
</dbReference>
<dbReference type="SMART" id="SM00825">
    <property type="entry name" value="PKS_KS"/>
    <property type="match status" value="1"/>
</dbReference>
<comment type="caution">
    <text evidence="11">The sequence shown here is derived from an EMBL/GenBank/DDBJ whole genome shotgun (WGS) entry which is preliminary data.</text>
</comment>
<dbReference type="InterPro" id="IPR001227">
    <property type="entry name" value="Ac_transferase_dom_sf"/>
</dbReference>
<dbReference type="Pfam" id="PF08990">
    <property type="entry name" value="Docking"/>
    <property type="match status" value="1"/>
</dbReference>
<keyword evidence="5" id="KW-0045">Antibiotic biosynthesis</keyword>
<keyword evidence="2" id="KW-0596">Phosphopantetheine</keyword>
<organism evidence="11 12">
    <name type="scientific">Streptoalloteichus tenebrarius (strain ATCC 17920 / DSM 40477 / JCM 4838 / CBS 697.72 / NBRC 16177 / NCIMB 11028 / NRRL B-12390 / A12253. 1 / ISP 5477)</name>
    <name type="common">Streptomyces tenebrarius</name>
    <dbReference type="NCBI Taxonomy" id="1933"/>
    <lineage>
        <taxon>Bacteria</taxon>
        <taxon>Bacillati</taxon>
        <taxon>Actinomycetota</taxon>
        <taxon>Actinomycetes</taxon>
        <taxon>Pseudonocardiales</taxon>
        <taxon>Pseudonocardiaceae</taxon>
        <taxon>Streptoalloteichus</taxon>
    </lineage>
</organism>
<dbReference type="EMBL" id="JAMTCP010000011">
    <property type="protein sequence ID" value="MCP2258873.1"/>
    <property type="molecule type" value="Genomic_DNA"/>
</dbReference>
<dbReference type="Pfam" id="PF18369">
    <property type="entry name" value="PKS_DE"/>
    <property type="match status" value="1"/>
</dbReference>
<dbReference type="PANTHER" id="PTHR43775:SF51">
    <property type="entry name" value="INACTIVE PHENOLPHTHIOCEROL SYNTHESIS POLYKETIDE SYNTHASE TYPE I PKS1-RELATED"/>
    <property type="match status" value="1"/>
</dbReference>
<dbReference type="Pfam" id="PF02801">
    <property type="entry name" value="Ketoacyl-synt_C"/>
    <property type="match status" value="1"/>
</dbReference>
<dbReference type="Gene3D" id="3.40.366.10">
    <property type="entry name" value="Malonyl-Coenzyme A Acyl Carrier Protein, domain 2"/>
    <property type="match status" value="1"/>
</dbReference>
<dbReference type="Pfam" id="PF16197">
    <property type="entry name" value="KAsynt_C_assoc"/>
    <property type="match status" value="1"/>
</dbReference>
<protein>
    <submittedName>
        <fullName evidence="11">Acyl transferase domain-containing protein</fullName>
    </submittedName>
</protein>
<dbReference type="Gene3D" id="1.10.1200.10">
    <property type="entry name" value="ACP-like"/>
    <property type="match status" value="1"/>
</dbReference>
<dbReference type="Gene3D" id="3.30.70.3290">
    <property type="match status" value="1"/>
</dbReference>
<feature type="domain" description="Carrier" evidence="9">
    <location>
        <begin position="1495"/>
        <end position="1570"/>
    </location>
</feature>
<dbReference type="NCBIfam" id="NF045894">
    <property type="entry name" value="PKS_plus_SDR"/>
    <property type="match status" value="1"/>
</dbReference>
<evidence type="ECO:0000256" key="1">
    <source>
        <dbReference type="ARBA" id="ARBA00001957"/>
    </source>
</evidence>
<comment type="cofactor">
    <cofactor evidence="1">
        <name>pantetheine 4'-phosphate</name>
        <dbReference type="ChEBI" id="CHEBI:47942"/>
    </cofactor>
</comment>
<dbReference type="SMART" id="SM00823">
    <property type="entry name" value="PKS_PP"/>
    <property type="match status" value="1"/>
</dbReference>
<dbReference type="InterPro" id="IPR050091">
    <property type="entry name" value="PKS_NRPS_Biosynth_Enz"/>
</dbReference>
<dbReference type="PROSITE" id="PS52004">
    <property type="entry name" value="KS3_2"/>
    <property type="match status" value="1"/>
</dbReference>
<keyword evidence="3" id="KW-0597">Phosphoprotein</keyword>
<dbReference type="InterPro" id="IPR015083">
    <property type="entry name" value="NorB/c/GfsB-D-like_docking"/>
</dbReference>
<dbReference type="InterPro" id="IPR032821">
    <property type="entry name" value="PKS_assoc"/>
</dbReference>
<evidence type="ECO:0000256" key="3">
    <source>
        <dbReference type="ARBA" id="ARBA00022553"/>
    </source>
</evidence>
<evidence type="ECO:0000256" key="5">
    <source>
        <dbReference type="ARBA" id="ARBA00023194"/>
    </source>
</evidence>
<keyword evidence="12" id="KW-1185">Reference proteome</keyword>
<dbReference type="InterPro" id="IPR016036">
    <property type="entry name" value="Malonyl_transacylase_ACP-bd"/>
</dbReference>
<evidence type="ECO:0000259" key="10">
    <source>
        <dbReference type="PROSITE" id="PS52004"/>
    </source>
</evidence>
<dbReference type="Proteomes" id="UP001205311">
    <property type="component" value="Unassembled WGS sequence"/>
</dbReference>
<reference evidence="11 12" key="1">
    <citation type="submission" date="2022-06" db="EMBL/GenBank/DDBJ databases">
        <title>Genomic Encyclopedia of Archaeal and Bacterial Type Strains, Phase II (KMG-II): from individual species to whole genera.</title>
        <authorList>
            <person name="Goeker M."/>
        </authorList>
    </citation>
    <scope>NUCLEOTIDE SEQUENCE [LARGE SCALE GENOMIC DNA]</scope>
    <source>
        <strain evidence="11 12">DSM 40477</strain>
    </source>
</reference>
<evidence type="ECO:0000313" key="12">
    <source>
        <dbReference type="Proteomes" id="UP001205311"/>
    </source>
</evidence>
<dbReference type="InterPro" id="IPR013968">
    <property type="entry name" value="PKS_KR"/>
</dbReference>
<keyword evidence="6" id="KW-0511">Multifunctional enzyme</keyword>
<dbReference type="Pfam" id="PF00109">
    <property type="entry name" value="ketoacyl-synt"/>
    <property type="match status" value="1"/>
</dbReference>
<dbReference type="InterPro" id="IPR020841">
    <property type="entry name" value="PKS_Beta-ketoAc_synthase_dom"/>
</dbReference>
<proteinExistence type="predicted"/>
<dbReference type="InterPro" id="IPR014043">
    <property type="entry name" value="Acyl_transferase_dom"/>
</dbReference>
<keyword evidence="4 11" id="KW-0808">Transferase</keyword>
<dbReference type="SMART" id="SM00827">
    <property type="entry name" value="PKS_AT"/>
    <property type="match status" value="1"/>
</dbReference>
<dbReference type="InterPro" id="IPR036736">
    <property type="entry name" value="ACP-like_sf"/>
</dbReference>
<evidence type="ECO:0000313" key="11">
    <source>
        <dbReference type="EMBL" id="MCP2258873.1"/>
    </source>
</evidence>
<evidence type="ECO:0000256" key="8">
    <source>
        <dbReference type="SAM" id="MobiDB-lite"/>
    </source>
</evidence>
<dbReference type="InterPro" id="IPR009081">
    <property type="entry name" value="PP-bd_ACP"/>
</dbReference>
<evidence type="ECO:0000256" key="2">
    <source>
        <dbReference type="ARBA" id="ARBA00022450"/>
    </source>
</evidence>
<dbReference type="InterPro" id="IPR041618">
    <property type="entry name" value="PKS_DE"/>
</dbReference>
<dbReference type="InterPro" id="IPR016039">
    <property type="entry name" value="Thiolase-like"/>
</dbReference>
<dbReference type="SUPFAM" id="SSF51735">
    <property type="entry name" value="NAD(P)-binding Rossmann-fold domains"/>
    <property type="match status" value="2"/>
</dbReference>
<dbReference type="SMART" id="SM01294">
    <property type="entry name" value="PKS_PP_betabranch"/>
    <property type="match status" value="1"/>
</dbReference>
<dbReference type="Pfam" id="PF08659">
    <property type="entry name" value="KR"/>
    <property type="match status" value="1"/>
</dbReference>
<feature type="domain" description="Ketosynthase family 3 (KS3)" evidence="10">
    <location>
        <begin position="34"/>
        <end position="460"/>
    </location>
</feature>
<dbReference type="CDD" id="cd00833">
    <property type="entry name" value="PKS"/>
    <property type="match status" value="1"/>
</dbReference>
<evidence type="ECO:0000259" key="9">
    <source>
        <dbReference type="PROSITE" id="PS50075"/>
    </source>
</evidence>
<dbReference type="InterPro" id="IPR020806">
    <property type="entry name" value="PKS_PP-bd"/>
</dbReference>